<dbReference type="InterPro" id="IPR008949">
    <property type="entry name" value="Isoprenoid_synthase_dom_sf"/>
</dbReference>
<dbReference type="Pfam" id="PF19086">
    <property type="entry name" value="Terpene_syn_C_2"/>
    <property type="match status" value="1"/>
</dbReference>
<evidence type="ECO:0000313" key="2">
    <source>
        <dbReference type="Proteomes" id="UP001218218"/>
    </source>
</evidence>
<dbReference type="Gene3D" id="1.10.600.10">
    <property type="entry name" value="Farnesyl Diphosphate Synthase"/>
    <property type="match status" value="1"/>
</dbReference>
<evidence type="ECO:0000313" key="1">
    <source>
        <dbReference type="EMBL" id="KAJ7302229.1"/>
    </source>
</evidence>
<dbReference type="AlphaFoldDB" id="A0AAD6Z0E4"/>
<organism evidence="1 2">
    <name type="scientific">Mycena albidolilacea</name>
    <dbReference type="NCBI Taxonomy" id="1033008"/>
    <lineage>
        <taxon>Eukaryota</taxon>
        <taxon>Fungi</taxon>
        <taxon>Dikarya</taxon>
        <taxon>Basidiomycota</taxon>
        <taxon>Agaricomycotina</taxon>
        <taxon>Agaricomycetes</taxon>
        <taxon>Agaricomycetidae</taxon>
        <taxon>Agaricales</taxon>
        <taxon>Marasmiineae</taxon>
        <taxon>Mycenaceae</taxon>
        <taxon>Mycena</taxon>
    </lineage>
</organism>
<proteinExistence type="predicted"/>
<dbReference type="EMBL" id="JARIHO010000119">
    <property type="protein sequence ID" value="KAJ7302229.1"/>
    <property type="molecule type" value="Genomic_DNA"/>
</dbReference>
<keyword evidence="2" id="KW-1185">Reference proteome</keyword>
<comment type="caution">
    <text evidence="1">The sequence shown here is derived from an EMBL/GenBank/DDBJ whole genome shotgun (WGS) entry which is preliminary data.</text>
</comment>
<dbReference type="Proteomes" id="UP001218218">
    <property type="component" value="Unassembled WGS sequence"/>
</dbReference>
<gene>
    <name evidence="1" type="ORF">DFH08DRAFT_989811</name>
</gene>
<protein>
    <submittedName>
        <fullName evidence="1">Isoprenoid synthase domain-containing protein</fullName>
    </submittedName>
</protein>
<dbReference type="SUPFAM" id="SSF48576">
    <property type="entry name" value="Terpenoid synthases"/>
    <property type="match status" value="1"/>
</dbReference>
<reference evidence="1" key="1">
    <citation type="submission" date="2023-03" db="EMBL/GenBank/DDBJ databases">
        <title>Massive genome expansion in bonnet fungi (Mycena s.s.) driven by repeated elements and novel gene families across ecological guilds.</title>
        <authorList>
            <consortium name="Lawrence Berkeley National Laboratory"/>
            <person name="Harder C.B."/>
            <person name="Miyauchi S."/>
            <person name="Viragh M."/>
            <person name="Kuo A."/>
            <person name="Thoen E."/>
            <person name="Andreopoulos B."/>
            <person name="Lu D."/>
            <person name="Skrede I."/>
            <person name="Drula E."/>
            <person name="Henrissat B."/>
            <person name="Morin E."/>
            <person name="Kohler A."/>
            <person name="Barry K."/>
            <person name="LaButti K."/>
            <person name="Morin E."/>
            <person name="Salamov A."/>
            <person name="Lipzen A."/>
            <person name="Mereny Z."/>
            <person name="Hegedus B."/>
            <person name="Baldrian P."/>
            <person name="Stursova M."/>
            <person name="Weitz H."/>
            <person name="Taylor A."/>
            <person name="Grigoriev I.V."/>
            <person name="Nagy L.G."/>
            <person name="Martin F."/>
            <person name="Kauserud H."/>
        </authorList>
    </citation>
    <scope>NUCLEOTIDE SEQUENCE</scope>
    <source>
        <strain evidence="1">CBHHK002</strain>
    </source>
</reference>
<accession>A0AAD6Z0E4</accession>
<name>A0AAD6Z0E4_9AGAR</name>
<sequence>MASAPSGPEPDLPFRFSTPVPLSEILASGTLTLLPVRMHSMEDVASTANRDLKAEWTDALRKPPSGAAGGSPHGHVATIGVPECLAERMYMCAYIMDFMIWHDDLTDADRDSVDKSKSISARRTLSADLKGGANSTSTLPSPHALESLQSRMFNRLLALDQPAAAALLHEWELFATYSAGSFTQEFPTLDEYIEHRFYDAGLPLYYAVSAFGTACLPPTPAEQSLAAPLISSLGKACALTNDYYSWDKEFAAYTAAGGHGRVYNCVTWIMEKYSCGINTARELLKEMIHGYERQFEKKWQDWEENGVKVKSEDEGKVDVWRVRRYVEAAMFATSGSAYWHARAPRYKVGDGIGPQGA</sequence>